<comment type="caution">
    <text evidence="4">The sequence shown here is derived from an EMBL/GenBank/DDBJ whole genome shotgun (WGS) entry which is preliminary data.</text>
</comment>
<dbReference type="PANTHER" id="PTHR31560:SF0">
    <property type="entry name" value="UPF0652 PROTEIN C22H10.08"/>
    <property type="match status" value="1"/>
</dbReference>
<dbReference type="PANTHER" id="PTHR31560">
    <property type="entry name" value="UPF0652 PROTEIN C16A11.03C-RELATED"/>
    <property type="match status" value="1"/>
</dbReference>
<evidence type="ECO:0000256" key="1">
    <source>
        <dbReference type="PROSITE-ProRule" id="PRU00024"/>
    </source>
</evidence>
<evidence type="ECO:0000313" key="4">
    <source>
        <dbReference type="EMBL" id="CAG8714122.1"/>
    </source>
</evidence>
<dbReference type="Proteomes" id="UP000789759">
    <property type="component" value="Unassembled WGS sequence"/>
</dbReference>
<feature type="compositionally biased region" description="Acidic residues" evidence="2">
    <location>
        <begin position="211"/>
        <end position="225"/>
    </location>
</feature>
<dbReference type="InterPro" id="IPR000315">
    <property type="entry name" value="Znf_B-box"/>
</dbReference>
<evidence type="ECO:0000256" key="2">
    <source>
        <dbReference type="SAM" id="MobiDB-lite"/>
    </source>
</evidence>
<dbReference type="Pfam" id="PF22586">
    <property type="entry name" value="ANCHR-like_BBOX"/>
    <property type="match status" value="1"/>
</dbReference>
<dbReference type="GO" id="GO:0008270">
    <property type="term" value="F:zinc ion binding"/>
    <property type="evidence" value="ECO:0007669"/>
    <property type="project" value="UniProtKB-KW"/>
</dbReference>
<dbReference type="OrthoDB" id="406045at2759"/>
<keyword evidence="1" id="KW-0479">Metal-binding</keyword>
<evidence type="ECO:0000313" key="5">
    <source>
        <dbReference type="Proteomes" id="UP000789759"/>
    </source>
</evidence>
<feature type="compositionally biased region" description="Basic and acidic residues" evidence="2">
    <location>
        <begin position="59"/>
        <end position="73"/>
    </location>
</feature>
<keyword evidence="1" id="KW-0863">Zinc-finger</keyword>
<feature type="compositionally biased region" description="Basic and acidic residues" evidence="2">
    <location>
        <begin position="115"/>
        <end position="138"/>
    </location>
</feature>
<proteinExistence type="predicted"/>
<dbReference type="InterPro" id="IPR057668">
    <property type="entry name" value="E2_Ub-conjug_enz_C"/>
</dbReference>
<keyword evidence="5" id="KW-1185">Reference proteome</keyword>
<feature type="compositionally biased region" description="Polar residues" evidence="2">
    <location>
        <begin position="180"/>
        <end position="194"/>
    </location>
</feature>
<dbReference type="EMBL" id="CAJVQA010012149">
    <property type="protein sequence ID" value="CAG8714122.1"/>
    <property type="molecule type" value="Genomic_DNA"/>
</dbReference>
<feature type="domain" description="B box-type" evidence="3">
    <location>
        <begin position="236"/>
        <end position="282"/>
    </location>
</feature>
<reference evidence="4" key="1">
    <citation type="submission" date="2021-06" db="EMBL/GenBank/DDBJ databases">
        <authorList>
            <person name="Kallberg Y."/>
            <person name="Tangrot J."/>
            <person name="Rosling A."/>
        </authorList>
    </citation>
    <scope>NUCLEOTIDE SEQUENCE</scope>
    <source>
        <strain evidence="4">FL966</strain>
    </source>
</reference>
<organism evidence="4 5">
    <name type="scientific">Cetraspora pellucida</name>
    <dbReference type="NCBI Taxonomy" id="1433469"/>
    <lineage>
        <taxon>Eukaryota</taxon>
        <taxon>Fungi</taxon>
        <taxon>Fungi incertae sedis</taxon>
        <taxon>Mucoromycota</taxon>
        <taxon>Glomeromycotina</taxon>
        <taxon>Glomeromycetes</taxon>
        <taxon>Diversisporales</taxon>
        <taxon>Gigasporaceae</taxon>
        <taxon>Cetraspora</taxon>
    </lineage>
</organism>
<feature type="region of interest" description="Disordered" evidence="2">
    <location>
        <begin position="1"/>
        <end position="143"/>
    </location>
</feature>
<gene>
    <name evidence="4" type="ORF">CPELLU_LOCUS12491</name>
</gene>
<feature type="compositionally biased region" description="Basic and acidic residues" evidence="2">
    <location>
        <begin position="88"/>
        <end position="107"/>
    </location>
</feature>
<dbReference type="AlphaFoldDB" id="A0A9N9HZX2"/>
<feature type="compositionally biased region" description="Basic and acidic residues" evidence="2">
    <location>
        <begin position="201"/>
        <end position="210"/>
    </location>
</feature>
<name>A0A9N9HZX2_9GLOM</name>
<evidence type="ECO:0000259" key="3">
    <source>
        <dbReference type="PROSITE" id="PS50119"/>
    </source>
</evidence>
<dbReference type="Gene3D" id="4.10.640.40">
    <property type="entry name" value="Cytoplasmic polyadenylation element-binding protein, ZZ domain"/>
    <property type="match status" value="1"/>
</dbReference>
<dbReference type="PROSITE" id="PS50119">
    <property type="entry name" value="ZF_BBOX"/>
    <property type="match status" value="1"/>
</dbReference>
<dbReference type="InterPro" id="IPR018553">
    <property type="entry name" value="E2_Ub-conjug_enz"/>
</dbReference>
<feature type="compositionally biased region" description="Polar residues" evidence="2">
    <location>
        <begin position="300"/>
        <end position="310"/>
    </location>
</feature>
<feature type="compositionally biased region" description="Low complexity" evidence="2">
    <location>
        <begin position="35"/>
        <end position="44"/>
    </location>
</feature>
<protein>
    <submittedName>
        <fullName evidence="4">3534_t:CDS:1</fullName>
    </submittedName>
</protein>
<keyword evidence="1" id="KW-0862">Zinc</keyword>
<dbReference type="Pfam" id="PF09418">
    <property type="entry name" value="DUF2009"/>
    <property type="match status" value="1"/>
</dbReference>
<accession>A0A9N9HZX2</accession>
<feature type="non-terminal residue" evidence="4">
    <location>
        <position position="784"/>
    </location>
</feature>
<feature type="region of interest" description="Disordered" evidence="2">
    <location>
        <begin position="180"/>
        <end position="225"/>
    </location>
</feature>
<feature type="compositionally biased region" description="Polar residues" evidence="2">
    <location>
        <begin position="1"/>
        <end position="20"/>
    </location>
</feature>
<sequence>MSQNTENTSDYNPKQVSENVDSYRDHQASLIHTDSQISQTSTITGMDHYLETEDNEDDENHKDNNTDSDKGLEEFSDLFAKTSHDHHKASDNEENHEDDDNRRRHDDEEVEYSDENSKVYNKRENIREYRNDENHYNDNFENQSSLFNGEKQMFDYNNNGMFNHDNHDSLEDVEMINNGSSRYESDSESGPQSSKRIKRKKLDEILGREDGETDMDDETMIDNDQEPEQDNAFAPIPEGLCVECRDQEASFFCEQCSEDFCEVCFSMIHRTGNRQKHTKKNLKNEQSNDVLENDTKDVESVSQKTSNSYTGLEGSYFDDPDVESKTTSFGSSRDDSAFGKRLVERSKYIPIRLEAALNVSEYTDKIDIISHSLNKKHRIVQQIKELCSILSGLVVASDYKKGQEMFANKMYEEHEQFFQDIFEIGRRHKIMNPEKMRDAYGKLMYMLMDSILPEVQSLLSFNLVKPIKTVHGFLEERDGLDLLYDEKVAIATREIKPEGKMRFQINKEIRQKEMAVETLSRKYENSKLSSDDIKTCLYSIGDNNSYLRANRDCCDRMLKHLIDHFHPREVRDGYSLAIHSGRNGARLTHNHEMQYCYANQTLSLWSEIQNEMFMLWFLADRDMLSESNLYRLRDTGQGLNRVQNCPSVSRAMHIILHRAQQKAGYWVGSSVIHLGDKNVPNALMFIDKYNQVSRILNPILICLDNIRPLTEKNSGIRSYIKDSFGGVEDLTKKILADFFKSAFDGSGADNFFDAGSCIDGRLTSAWNWCSLIEKKTYFPVFLLT</sequence>
<feature type="region of interest" description="Disordered" evidence="2">
    <location>
        <begin position="275"/>
        <end position="335"/>
    </location>
</feature>
<dbReference type="InterPro" id="IPR038446">
    <property type="entry name" value="CEBP_ZZ_sf"/>
</dbReference>